<name>A0AA36G916_9BILA</name>
<sequence length="366" mass="41204">MMGLFVDLEDGVPWASPEEYHIPGPFSQEEAPTDSQPQPAPDSPDSLPLIYAEKWDNSEADHQDNMTSPVFSPFVMDGLTPKPGVRRKAPVAVMPRKQNKPPPMGQNEESSSSQQQSSSSSYAPDQRQRAVVVKRLVVVSGTAKDDPTIRRPRQAIGTGAPLGERVPILPHRGDQSLTKTLSLMPTSSTRRKYFSDEDLQPQFVEQDVHHEEHHYLKDDIDVVQQEEVTSDDICDPSTSYIDVIEEGHMGMEYGQLTGGHHQGMSTGRQRIQQPTQFRQLMSENQYLKDQLDVALYKNKQLEMILVDRSLRIKELVRENLQTNNKCRMLINHLGEEAVEGILNPKRPDPPSKKKKLEESITIGAPK</sequence>
<feature type="compositionally biased region" description="Basic and acidic residues" evidence="1">
    <location>
        <begin position="345"/>
        <end position="358"/>
    </location>
</feature>
<evidence type="ECO:0000256" key="1">
    <source>
        <dbReference type="SAM" id="MobiDB-lite"/>
    </source>
</evidence>
<feature type="compositionally biased region" description="Basic and acidic residues" evidence="1">
    <location>
        <begin position="53"/>
        <end position="64"/>
    </location>
</feature>
<proteinExistence type="predicted"/>
<feature type="region of interest" description="Disordered" evidence="1">
    <location>
        <begin position="144"/>
        <end position="173"/>
    </location>
</feature>
<keyword evidence="3" id="KW-1185">Reference proteome</keyword>
<organism evidence="2 3">
    <name type="scientific">Mesorhabditis spiculigera</name>
    <dbReference type="NCBI Taxonomy" id="96644"/>
    <lineage>
        <taxon>Eukaryota</taxon>
        <taxon>Metazoa</taxon>
        <taxon>Ecdysozoa</taxon>
        <taxon>Nematoda</taxon>
        <taxon>Chromadorea</taxon>
        <taxon>Rhabditida</taxon>
        <taxon>Rhabditina</taxon>
        <taxon>Rhabditomorpha</taxon>
        <taxon>Rhabditoidea</taxon>
        <taxon>Rhabditidae</taxon>
        <taxon>Mesorhabditinae</taxon>
        <taxon>Mesorhabditis</taxon>
    </lineage>
</organism>
<accession>A0AA36G916</accession>
<feature type="compositionally biased region" description="Low complexity" evidence="1">
    <location>
        <begin position="33"/>
        <end position="49"/>
    </location>
</feature>
<gene>
    <name evidence="2" type="ORF">MSPICULIGERA_LOCUS22587</name>
</gene>
<comment type="caution">
    <text evidence="2">The sequence shown here is derived from an EMBL/GenBank/DDBJ whole genome shotgun (WGS) entry which is preliminary data.</text>
</comment>
<feature type="region of interest" description="Disordered" evidence="1">
    <location>
        <begin position="12"/>
        <end position="128"/>
    </location>
</feature>
<feature type="compositionally biased region" description="Low complexity" evidence="1">
    <location>
        <begin position="110"/>
        <end position="121"/>
    </location>
</feature>
<evidence type="ECO:0000313" key="2">
    <source>
        <dbReference type="EMBL" id="CAJ0584538.1"/>
    </source>
</evidence>
<reference evidence="2" key="1">
    <citation type="submission" date="2023-06" db="EMBL/GenBank/DDBJ databases">
        <authorList>
            <person name="Delattre M."/>
        </authorList>
    </citation>
    <scope>NUCLEOTIDE SEQUENCE</scope>
    <source>
        <strain evidence="2">AF72</strain>
    </source>
</reference>
<feature type="region of interest" description="Disordered" evidence="1">
    <location>
        <begin position="340"/>
        <end position="366"/>
    </location>
</feature>
<protein>
    <submittedName>
        <fullName evidence="2">Uncharacterized protein</fullName>
    </submittedName>
</protein>
<dbReference type="EMBL" id="CATQJA010002697">
    <property type="protein sequence ID" value="CAJ0584538.1"/>
    <property type="molecule type" value="Genomic_DNA"/>
</dbReference>
<feature type="non-terminal residue" evidence="2">
    <location>
        <position position="366"/>
    </location>
</feature>
<evidence type="ECO:0000313" key="3">
    <source>
        <dbReference type="Proteomes" id="UP001177023"/>
    </source>
</evidence>
<dbReference type="AlphaFoldDB" id="A0AA36G916"/>
<dbReference type="Proteomes" id="UP001177023">
    <property type="component" value="Unassembled WGS sequence"/>
</dbReference>